<evidence type="ECO:0000256" key="2">
    <source>
        <dbReference type="ARBA" id="ARBA00008072"/>
    </source>
</evidence>
<dbReference type="EMBL" id="HBKN01032759">
    <property type="protein sequence ID" value="CAE2318075.1"/>
    <property type="molecule type" value="Transcribed_RNA"/>
</dbReference>
<dbReference type="EMBL" id="HBKN01032760">
    <property type="protein sequence ID" value="CAE2318077.1"/>
    <property type="molecule type" value="Transcribed_RNA"/>
</dbReference>
<dbReference type="InterPro" id="IPR011032">
    <property type="entry name" value="GroES-like_sf"/>
</dbReference>
<name>A0A6U6BSS6_GUITH</name>
<evidence type="ECO:0000259" key="6">
    <source>
        <dbReference type="Pfam" id="PF00107"/>
    </source>
</evidence>
<evidence type="ECO:0000256" key="1">
    <source>
        <dbReference type="ARBA" id="ARBA00001947"/>
    </source>
</evidence>
<organism evidence="8">
    <name type="scientific">Guillardia theta</name>
    <name type="common">Cryptophyte</name>
    <name type="synonym">Cryptomonas phi</name>
    <dbReference type="NCBI Taxonomy" id="55529"/>
    <lineage>
        <taxon>Eukaryota</taxon>
        <taxon>Cryptophyceae</taxon>
        <taxon>Pyrenomonadales</taxon>
        <taxon>Geminigeraceae</taxon>
        <taxon>Guillardia</taxon>
    </lineage>
</organism>
<evidence type="ECO:0000313" key="8">
    <source>
        <dbReference type="EMBL" id="CAE2318077.1"/>
    </source>
</evidence>
<dbReference type="InterPro" id="IPR036291">
    <property type="entry name" value="NAD(P)-bd_dom_sf"/>
</dbReference>
<evidence type="ECO:0000313" key="7">
    <source>
        <dbReference type="EMBL" id="CAE2318075.1"/>
    </source>
</evidence>
<keyword evidence="5" id="KW-0560">Oxidoreductase</keyword>
<reference evidence="8" key="1">
    <citation type="submission" date="2021-01" db="EMBL/GenBank/DDBJ databases">
        <authorList>
            <person name="Corre E."/>
            <person name="Pelletier E."/>
            <person name="Niang G."/>
            <person name="Scheremetjew M."/>
            <person name="Finn R."/>
            <person name="Kale V."/>
            <person name="Holt S."/>
            <person name="Cochrane G."/>
            <person name="Meng A."/>
            <person name="Brown T."/>
            <person name="Cohen L."/>
        </authorList>
    </citation>
    <scope>NUCLEOTIDE SEQUENCE</scope>
    <source>
        <strain evidence="8">CCMP 2712</strain>
    </source>
</reference>
<dbReference type="SUPFAM" id="SSF50129">
    <property type="entry name" value="GroES-like"/>
    <property type="match status" value="1"/>
</dbReference>
<keyword evidence="4" id="KW-0862">Zinc</keyword>
<accession>A0A6U6BSS6</accession>
<dbReference type="Gene3D" id="3.90.180.10">
    <property type="entry name" value="Medium-chain alcohol dehydrogenases, catalytic domain"/>
    <property type="match status" value="1"/>
</dbReference>
<evidence type="ECO:0000256" key="3">
    <source>
        <dbReference type="ARBA" id="ARBA00022723"/>
    </source>
</evidence>
<protein>
    <recommendedName>
        <fullName evidence="6">Alcohol dehydrogenase-like C-terminal domain-containing protein</fullName>
    </recommendedName>
</protein>
<dbReference type="GO" id="GO:0046872">
    <property type="term" value="F:metal ion binding"/>
    <property type="evidence" value="ECO:0007669"/>
    <property type="project" value="UniProtKB-KW"/>
</dbReference>
<comment type="cofactor">
    <cofactor evidence="1">
        <name>Zn(2+)</name>
        <dbReference type="ChEBI" id="CHEBI:29105"/>
    </cofactor>
</comment>
<gene>
    <name evidence="7" type="ORF">GTHE00462_LOCUS25494</name>
    <name evidence="8" type="ORF">GTHE00462_LOCUS25495</name>
</gene>
<sequence>MKEQRMAYPLSYGYSLVGRVIGSGVSAREWEGKRLFSFSPHSSHAIVSANGAMLVPEHISDEDACYFPAVETALSLVQDARPMVGERVAVFGQGMIGLLVSSILVQTVGPEHVVAVELDPARAALARRMGVKHVLTPAELQQRRLHIDLSIEVTGNPRGLQAALDHTARGGRVLLGSWYGSKPAQLLLGINFHRSQLSIKCSQVSQIAADLSGLWSKQRRFDEAWTWVGRIRPSLFLSSLFLPLEQAQEGYSSLDQQKPGVVGVQFVYK</sequence>
<dbReference type="Pfam" id="PF00107">
    <property type="entry name" value="ADH_zinc_N"/>
    <property type="match status" value="1"/>
</dbReference>
<evidence type="ECO:0000256" key="5">
    <source>
        <dbReference type="ARBA" id="ARBA00023002"/>
    </source>
</evidence>
<dbReference type="GO" id="GO:0016491">
    <property type="term" value="F:oxidoreductase activity"/>
    <property type="evidence" value="ECO:0007669"/>
    <property type="project" value="UniProtKB-KW"/>
</dbReference>
<dbReference type="Gene3D" id="3.40.50.720">
    <property type="entry name" value="NAD(P)-binding Rossmann-like Domain"/>
    <property type="match status" value="1"/>
</dbReference>
<dbReference type="SUPFAM" id="SSF51735">
    <property type="entry name" value="NAD(P)-binding Rossmann-fold domains"/>
    <property type="match status" value="1"/>
</dbReference>
<keyword evidence="3" id="KW-0479">Metal-binding</keyword>
<comment type="similarity">
    <text evidence="2">Belongs to the zinc-containing alcohol dehydrogenase family.</text>
</comment>
<evidence type="ECO:0000256" key="4">
    <source>
        <dbReference type="ARBA" id="ARBA00022833"/>
    </source>
</evidence>
<dbReference type="PANTHER" id="PTHR43350:SF19">
    <property type="entry name" value="D-GULOSIDE 3-DEHYDROGENASE"/>
    <property type="match status" value="1"/>
</dbReference>
<feature type="domain" description="Alcohol dehydrogenase-like C-terminal" evidence="6">
    <location>
        <begin position="96"/>
        <end position="205"/>
    </location>
</feature>
<dbReference type="InterPro" id="IPR013149">
    <property type="entry name" value="ADH-like_C"/>
</dbReference>
<proteinExistence type="inferred from homology"/>
<dbReference type="AlphaFoldDB" id="A0A6U6BSS6"/>
<dbReference type="CDD" id="cd08255">
    <property type="entry name" value="2-desacetyl-2-hydroxyethyl_bacteriochlorophyllide_like"/>
    <property type="match status" value="1"/>
</dbReference>
<dbReference type="PANTHER" id="PTHR43350">
    <property type="entry name" value="NAD-DEPENDENT ALCOHOL DEHYDROGENASE"/>
    <property type="match status" value="1"/>
</dbReference>